<evidence type="ECO:0000313" key="6">
    <source>
        <dbReference type="EMBL" id="KAI3435556.1"/>
    </source>
</evidence>
<keyword evidence="4" id="KW-0694">RNA-binding</keyword>
<gene>
    <name evidence="6" type="ORF">D9Q98_001621</name>
</gene>
<proteinExistence type="predicted"/>
<feature type="region of interest" description="Disordered" evidence="5">
    <location>
        <begin position="195"/>
        <end position="247"/>
    </location>
</feature>
<comment type="caution">
    <text evidence="6">The sequence shown here is derived from an EMBL/GenBank/DDBJ whole genome shotgun (WGS) entry which is preliminary data.</text>
</comment>
<dbReference type="PANTHER" id="PTHR38101">
    <property type="entry name" value="UPF0307 PROTEIN YJGA"/>
    <property type="match status" value="1"/>
</dbReference>
<feature type="compositionally biased region" description="Low complexity" evidence="5">
    <location>
        <begin position="196"/>
        <end position="224"/>
    </location>
</feature>
<protein>
    <submittedName>
        <fullName evidence="6">Uncharacterized protein</fullName>
    </submittedName>
</protein>
<evidence type="ECO:0000256" key="1">
    <source>
        <dbReference type="ARBA" id="ARBA00022490"/>
    </source>
</evidence>
<keyword evidence="1" id="KW-0963">Cytoplasm</keyword>
<dbReference type="Gene3D" id="1.10.60.30">
    <property type="entry name" value="PSPTO4464-like domains"/>
    <property type="match status" value="1"/>
</dbReference>
<keyword evidence="2" id="KW-0690">Ribosome biogenesis</keyword>
<evidence type="ECO:0000256" key="5">
    <source>
        <dbReference type="SAM" id="MobiDB-lite"/>
    </source>
</evidence>
<dbReference type="Proteomes" id="UP001055712">
    <property type="component" value="Unassembled WGS sequence"/>
</dbReference>
<keyword evidence="3" id="KW-0699">rRNA-binding</keyword>
<dbReference type="EMBL" id="SIDB01000002">
    <property type="protein sequence ID" value="KAI3435556.1"/>
    <property type="molecule type" value="Genomic_DNA"/>
</dbReference>
<reference evidence="6" key="1">
    <citation type="journal article" date="2019" name="Plant J.">
        <title>Chlorella vulgaris genome assembly and annotation reveals the molecular basis for metabolic acclimation to high light conditions.</title>
        <authorList>
            <person name="Cecchin M."/>
            <person name="Marcolungo L."/>
            <person name="Rossato M."/>
            <person name="Girolomoni L."/>
            <person name="Cosentino E."/>
            <person name="Cuine S."/>
            <person name="Li-Beisson Y."/>
            <person name="Delledonne M."/>
            <person name="Ballottari M."/>
        </authorList>
    </citation>
    <scope>NUCLEOTIDE SEQUENCE</scope>
    <source>
        <strain evidence="6">211/11P</strain>
    </source>
</reference>
<dbReference type="SUPFAM" id="SSF158710">
    <property type="entry name" value="PSPTO4464-like"/>
    <property type="match status" value="1"/>
</dbReference>
<evidence type="ECO:0000256" key="2">
    <source>
        <dbReference type="ARBA" id="ARBA00022517"/>
    </source>
</evidence>
<dbReference type="InterPro" id="IPR006839">
    <property type="entry name" value="DarP"/>
</dbReference>
<dbReference type="InterPro" id="IPR023153">
    <property type="entry name" value="DarP_sf"/>
</dbReference>
<feature type="compositionally biased region" description="Low complexity" evidence="5">
    <location>
        <begin position="232"/>
        <end position="246"/>
    </location>
</feature>
<feature type="region of interest" description="Disordered" evidence="5">
    <location>
        <begin position="35"/>
        <end position="60"/>
    </location>
</feature>
<reference evidence="6" key="2">
    <citation type="submission" date="2020-11" db="EMBL/GenBank/DDBJ databases">
        <authorList>
            <person name="Cecchin M."/>
            <person name="Marcolungo L."/>
            <person name="Rossato M."/>
            <person name="Girolomoni L."/>
            <person name="Cosentino E."/>
            <person name="Cuine S."/>
            <person name="Li-Beisson Y."/>
            <person name="Delledonne M."/>
            <person name="Ballottari M."/>
        </authorList>
    </citation>
    <scope>NUCLEOTIDE SEQUENCE</scope>
    <source>
        <strain evidence="6">211/11P</strain>
        <tissue evidence="6">Whole cell</tissue>
    </source>
</reference>
<dbReference type="GO" id="GO:0042254">
    <property type="term" value="P:ribosome biogenesis"/>
    <property type="evidence" value="ECO:0007669"/>
    <property type="project" value="UniProtKB-KW"/>
</dbReference>
<sequence>MLSSALTSWRLAAGRASLVMHQSVRSERRALRSAAVTAAAVPQDPSSQPLPPHWNGRPSKSAAKLDAKQFQDISRKLARLSDKQLARLEPLVGEEVVEAVALAASISHRNQGRQRQEGLVAKMLRESETDATELQAAIESVKWGQGNIANPAAEQRVQLWMEALLAGDAAAVTQVFAVAQSNGKDLQQMRQLLRQAQQPPAAQAAASAPPGSEESSSSDVEGAGAAAGGAITGSAPRPSAKAASARKQLRKLLQPLAQQSLEDVAADDS</sequence>
<dbReference type="NCBIfam" id="NF003593">
    <property type="entry name" value="PRK05255.1-1"/>
    <property type="match status" value="1"/>
</dbReference>
<dbReference type="AlphaFoldDB" id="A0A9D4YZZ0"/>
<dbReference type="OrthoDB" id="513236at2759"/>
<evidence type="ECO:0000313" key="7">
    <source>
        <dbReference type="Proteomes" id="UP001055712"/>
    </source>
</evidence>
<accession>A0A9D4YZZ0</accession>
<evidence type="ECO:0000256" key="4">
    <source>
        <dbReference type="ARBA" id="ARBA00022884"/>
    </source>
</evidence>
<dbReference type="GO" id="GO:0005829">
    <property type="term" value="C:cytosol"/>
    <property type="evidence" value="ECO:0007669"/>
    <property type="project" value="TreeGrafter"/>
</dbReference>
<dbReference type="CDD" id="cd16331">
    <property type="entry name" value="YjgA-like"/>
    <property type="match status" value="1"/>
</dbReference>
<dbReference type="PANTHER" id="PTHR38101:SF1">
    <property type="entry name" value="UPF0307 PROTEIN YJGA"/>
    <property type="match status" value="1"/>
</dbReference>
<dbReference type="Pfam" id="PF04751">
    <property type="entry name" value="DarP"/>
    <property type="match status" value="1"/>
</dbReference>
<keyword evidence="7" id="KW-1185">Reference proteome</keyword>
<name>A0A9D4YZZ0_CHLVU</name>
<evidence type="ECO:0000256" key="3">
    <source>
        <dbReference type="ARBA" id="ARBA00022730"/>
    </source>
</evidence>
<dbReference type="GO" id="GO:0019843">
    <property type="term" value="F:rRNA binding"/>
    <property type="evidence" value="ECO:0007669"/>
    <property type="project" value="UniProtKB-KW"/>
</dbReference>
<organism evidence="6 7">
    <name type="scientific">Chlorella vulgaris</name>
    <name type="common">Green alga</name>
    <dbReference type="NCBI Taxonomy" id="3077"/>
    <lineage>
        <taxon>Eukaryota</taxon>
        <taxon>Viridiplantae</taxon>
        <taxon>Chlorophyta</taxon>
        <taxon>core chlorophytes</taxon>
        <taxon>Trebouxiophyceae</taxon>
        <taxon>Chlorellales</taxon>
        <taxon>Chlorellaceae</taxon>
        <taxon>Chlorella clade</taxon>
        <taxon>Chlorella</taxon>
    </lineage>
</organism>